<organism evidence="1">
    <name type="scientific">hydrothermal vent metagenome</name>
    <dbReference type="NCBI Taxonomy" id="652676"/>
    <lineage>
        <taxon>unclassified sequences</taxon>
        <taxon>metagenomes</taxon>
        <taxon>ecological metagenomes</taxon>
    </lineage>
</organism>
<dbReference type="EMBL" id="UOFS01000018">
    <property type="protein sequence ID" value="VAW94599.1"/>
    <property type="molecule type" value="Genomic_DNA"/>
</dbReference>
<evidence type="ECO:0000313" key="1">
    <source>
        <dbReference type="EMBL" id="VAW94599.1"/>
    </source>
</evidence>
<sequence length="52" mass="6002">MAEYSITGLTFDQSNRLALQEIRYRKKLFKALKMSIGGELLLISSWVIKVIK</sequence>
<reference evidence="1" key="1">
    <citation type="submission" date="2018-06" db="EMBL/GenBank/DDBJ databases">
        <authorList>
            <person name="Zhirakovskaya E."/>
        </authorList>
    </citation>
    <scope>NUCLEOTIDE SEQUENCE</scope>
</reference>
<proteinExistence type="predicted"/>
<gene>
    <name evidence="1" type="ORF">MNBD_GAMMA22-2423</name>
</gene>
<protein>
    <submittedName>
        <fullName evidence="1">Uncharacterized protein</fullName>
    </submittedName>
</protein>
<name>A0A3B1A8Q3_9ZZZZ</name>
<accession>A0A3B1A8Q3</accession>
<dbReference type="AlphaFoldDB" id="A0A3B1A8Q3"/>